<dbReference type="PANTHER" id="PTHR37981">
    <property type="entry name" value="LIPASE 2"/>
    <property type="match status" value="1"/>
</dbReference>
<keyword evidence="1" id="KW-0732">Signal</keyword>
<organism evidence="2 3">
    <name type="scientific">Aspergillus aculeatus (strain ATCC 16872 / CBS 172.66 / WB 5094)</name>
    <dbReference type="NCBI Taxonomy" id="690307"/>
    <lineage>
        <taxon>Eukaryota</taxon>
        <taxon>Fungi</taxon>
        <taxon>Dikarya</taxon>
        <taxon>Ascomycota</taxon>
        <taxon>Pezizomycotina</taxon>
        <taxon>Eurotiomycetes</taxon>
        <taxon>Eurotiomycetidae</taxon>
        <taxon>Eurotiales</taxon>
        <taxon>Aspergillaceae</taxon>
        <taxon>Aspergillus</taxon>
        <taxon>Aspergillus subgen. Circumdati</taxon>
    </lineage>
</organism>
<gene>
    <name evidence="2" type="ORF">ASPACDRAFT_30615</name>
</gene>
<dbReference type="Gene3D" id="3.40.390.10">
    <property type="entry name" value="Collagenase (Catalytic Domain)"/>
    <property type="match status" value="1"/>
</dbReference>
<dbReference type="EMBL" id="KV878979">
    <property type="protein sequence ID" value="OJJ98707.1"/>
    <property type="molecule type" value="Genomic_DNA"/>
</dbReference>
<dbReference type="OrthoDB" id="1046782at2759"/>
<sequence length="1300" mass="142859">MRPISLVIWASWLAFNHARAAAVFAHFMVSNVPTWDAATWEDHMLLAIDAHVDAFALDIANGWYANEPSLALAFEAAETSGFQLFFSFDYAGNGSWAQEDVIALISQYKGSSAYYHYNGQPFVSTFEGPGNAEDWVTIKVQTGCFLIPDWSSLGAIPAAAAANGVDLALTWAPSGFLGWAGWPWGDSNMTTFVDASYIETLNSSGKPYMMPASPWFYTNMPGYDKNWVWRGDDTWYQRWIQIWYMQPEFVEIISWNDYGESHYIGPLDNSSYGAFAAGRAPYNYVENMPHDGWREVLPYMIDTYKNGRSSVSEEKIVAWFRTSLSDDCNRQWTTGNTASQLQEEFPPDEIAQDRLFFTALLASQAEVIGSGGVGLYHGSVPLKHAQRVTIELVRDATTFLTLTPVQSISADNCVNDLTNWNSYVAMICTAGYSVGDFDELCRFTCSLGYCPVGACVCTNLGVLTSFPNATGEVGYPANGDANWSGLCTFACNLGFCPSEYCSKSVQPQYIPSVSPFTPSACVSGTGNGSFSGLCSYTCNFGFCPENHCSCTETGALVTAPSIVNETGVSLIGYDSDLCKWSCERGYCPDTACARAVFSYPDNSCSAAQKSTIELEMTNAISLASFAASDFQSGPYYEAFFPASVRSSTFTADAANVFARSAKLLSGQDTQSNGEPYKLQITCHNKGLCVKPGQEIIAYMNDGKRTMNFCNRFFVADTDPDSNNKITSTAARLANCGTLNLRKCSRSRSTVIVHESMHTRYVMGKDTQLESSTRANDYAYGINGCLSLAANTFTRACPAYKNLPNLCPDPTTGLDGHCDKSYTAMNADSWALTAAGAYYSAQCSREFPISNEVPTTLNLASHLTKRDTGDSGACNLVDDFILWDVYDNSDQVTGLVHFGDSFAAGMGTGRTPWTYCRVGSENYGKLLYNYFDNTSLPYQNYACSGDTTVGLADKVSAWTVTSDTNVGTLTMGGNNLGFDDIVYYCILTPNWWRWASTNKKWCEESKSKARDLMADDSENGLQSLLTAAYLSIMNKATNADFRLYVTGYPRFFNNETTTCDYSSFHFWWGKYNGAWDPRIVYLTTAMRTEMNGLVQQVNSVISAAISEANTVLGSAGVVYVDVEPYFEGHRFCEDGVKEPDSSRDATYFFLSNWKDVMIDNQETTTSAEIAAEVATIIADGLTLPDAATCNTTLGTDPDPYAVAMCRSALRIAGDPGGQESQLFAQAQLDIANKNYSSQDISLWVPVNQIKTFHPRSNGMLAFRDAVVAALVFLRDVQRERRAAQDRPIRTHWVPVASSFFD</sequence>
<dbReference type="InterPro" id="IPR037460">
    <property type="entry name" value="SEST-like"/>
</dbReference>
<dbReference type="VEuPathDB" id="FungiDB:ASPACDRAFT_30615"/>
<feature type="signal peptide" evidence="1">
    <location>
        <begin position="1"/>
        <end position="20"/>
    </location>
</feature>
<dbReference type="Pfam" id="PF03659">
    <property type="entry name" value="Glyco_hydro_71"/>
    <property type="match status" value="1"/>
</dbReference>
<dbReference type="CDD" id="cd11577">
    <property type="entry name" value="GH71"/>
    <property type="match status" value="1"/>
</dbReference>
<accession>A0A1L9WRR5</accession>
<dbReference type="InterPro" id="IPR024079">
    <property type="entry name" value="MetalloPept_cat_dom_sf"/>
</dbReference>
<evidence type="ECO:0000313" key="2">
    <source>
        <dbReference type="EMBL" id="OJJ98707.1"/>
    </source>
</evidence>
<proteinExistence type="predicted"/>
<name>A0A1L9WRR5_ASPA1</name>
<dbReference type="Proteomes" id="UP000184546">
    <property type="component" value="Unassembled WGS sequence"/>
</dbReference>
<dbReference type="GO" id="GO:0006629">
    <property type="term" value="P:lipid metabolic process"/>
    <property type="evidence" value="ECO:0007669"/>
    <property type="project" value="TreeGrafter"/>
</dbReference>
<dbReference type="OMA" id="VHFGDSF"/>
<evidence type="ECO:0000256" key="1">
    <source>
        <dbReference type="SAM" id="SignalP"/>
    </source>
</evidence>
<dbReference type="Gene3D" id="3.20.20.80">
    <property type="entry name" value="Glycosidases"/>
    <property type="match status" value="1"/>
</dbReference>
<protein>
    <recommendedName>
        <fullName evidence="4">Mutanase</fullName>
    </recommendedName>
</protein>
<dbReference type="Gene3D" id="3.40.50.1110">
    <property type="entry name" value="SGNH hydrolase"/>
    <property type="match status" value="1"/>
</dbReference>
<reference evidence="3" key="1">
    <citation type="journal article" date="2017" name="Genome Biol.">
        <title>Comparative genomics reveals high biological diversity and specific adaptations in the industrially and medically important fungal genus Aspergillus.</title>
        <authorList>
            <person name="de Vries R.P."/>
            <person name="Riley R."/>
            <person name="Wiebenga A."/>
            <person name="Aguilar-Osorio G."/>
            <person name="Amillis S."/>
            <person name="Uchima C.A."/>
            <person name="Anderluh G."/>
            <person name="Asadollahi M."/>
            <person name="Askin M."/>
            <person name="Barry K."/>
            <person name="Battaglia E."/>
            <person name="Bayram O."/>
            <person name="Benocci T."/>
            <person name="Braus-Stromeyer S.A."/>
            <person name="Caldana C."/>
            <person name="Canovas D."/>
            <person name="Cerqueira G.C."/>
            <person name="Chen F."/>
            <person name="Chen W."/>
            <person name="Choi C."/>
            <person name="Clum A."/>
            <person name="Dos Santos R.A."/>
            <person name="Damasio A.R."/>
            <person name="Diallinas G."/>
            <person name="Emri T."/>
            <person name="Fekete E."/>
            <person name="Flipphi M."/>
            <person name="Freyberg S."/>
            <person name="Gallo A."/>
            <person name="Gournas C."/>
            <person name="Habgood R."/>
            <person name="Hainaut M."/>
            <person name="Harispe M.L."/>
            <person name="Henrissat B."/>
            <person name="Hilden K.S."/>
            <person name="Hope R."/>
            <person name="Hossain A."/>
            <person name="Karabika E."/>
            <person name="Karaffa L."/>
            <person name="Karanyi Z."/>
            <person name="Krasevec N."/>
            <person name="Kuo A."/>
            <person name="Kusch H."/>
            <person name="LaButti K."/>
            <person name="Lagendijk E.L."/>
            <person name="Lapidus A."/>
            <person name="Levasseur A."/>
            <person name="Lindquist E."/>
            <person name="Lipzen A."/>
            <person name="Logrieco A.F."/>
            <person name="MacCabe A."/>
            <person name="Maekelae M.R."/>
            <person name="Malavazi I."/>
            <person name="Melin P."/>
            <person name="Meyer V."/>
            <person name="Mielnichuk N."/>
            <person name="Miskei M."/>
            <person name="Molnar A.P."/>
            <person name="Mule G."/>
            <person name="Ngan C.Y."/>
            <person name="Orejas M."/>
            <person name="Orosz E."/>
            <person name="Ouedraogo J.P."/>
            <person name="Overkamp K.M."/>
            <person name="Park H.-S."/>
            <person name="Perrone G."/>
            <person name="Piumi F."/>
            <person name="Punt P.J."/>
            <person name="Ram A.F."/>
            <person name="Ramon A."/>
            <person name="Rauscher S."/>
            <person name="Record E."/>
            <person name="Riano-Pachon D.M."/>
            <person name="Robert V."/>
            <person name="Roehrig J."/>
            <person name="Ruller R."/>
            <person name="Salamov A."/>
            <person name="Salih N.S."/>
            <person name="Samson R.A."/>
            <person name="Sandor E."/>
            <person name="Sanguinetti M."/>
            <person name="Schuetze T."/>
            <person name="Sepcic K."/>
            <person name="Shelest E."/>
            <person name="Sherlock G."/>
            <person name="Sophianopoulou V."/>
            <person name="Squina F.M."/>
            <person name="Sun H."/>
            <person name="Susca A."/>
            <person name="Todd R.B."/>
            <person name="Tsang A."/>
            <person name="Unkles S.E."/>
            <person name="van de Wiele N."/>
            <person name="van Rossen-Uffink D."/>
            <person name="Oliveira J.V."/>
            <person name="Vesth T.C."/>
            <person name="Visser J."/>
            <person name="Yu J.-H."/>
            <person name="Zhou M."/>
            <person name="Andersen M.R."/>
            <person name="Archer D.B."/>
            <person name="Baker S.E."/>
            <person name="Benoit I."/>
            <person name="Brakhage A.A."/>
            <person name="Braus G.H."/>
            <person name="Fischer R."/>
            <person name="Frisvad J.C."/>
            <person name="Goldman G.H."/>
            <person name="Houbraken J."/>
            <person name="Oakley B."/>
            <person name="Pocsi I."/>
            <person name="Scazzocchio C."/>
            <person name="Seiboth B."/>
            <person name="vanKuyk P.A."/>
            <person name="Wortman J."/>
            <person name="Dyer P.S."/>
            <person name="Grigoriev I.V."/>
        </authorList>
    </citation>
    <scope>NUCLEOTIDE SEQUENCE [LARGE SCALE GENOMIC DNA]</scope>
    <source>
        <strain evidence="3">ATCC 16872 / CBS 172.66 / WB 5094</strain>
    </source>
</reference>
<keyword evidence="3" id="KW-1185">Reference proteome</keyword>
<dbReference type="GO" id="GO:0008237">
    <property type="term" value="F:metallopeptidase activity"/>
    <property type="evidence" value="ECO:0007669"/>
    <property type="project" value="InterPro"/>
</dbReference>
<dbReference type="RefSeq" id="XP_020055047.1">
    <property type="nucleotide sequence ID" value="XM_020199747.1"/>
</dbReference>
<feature type="chain" id="PRO_5012521756" description="Mutanase" evidence="1">
    <location>
        <begin position="21"/>
        <end position="1300"/>
    </location>
</feature>
<dbReference type="SUPFAM" id="SSF52266">
    <property type="entry name" value="SGNH hydrolase"/>
    <property type="match status" value="1"/>
</dbReference>
<dbReference type="CDD" id="cd01823">
    <property type="entry name" value="SEST_like"/>
    <property type="match status" value="1"/>
</dbReference>
<dbReference type="InterPro" id="IPR005197">
    <property type="entry name" value="Glyco_hydro_71"/>
</dbReference>
<dbReference type="GO" id="GO:0051118">
    <property type="term" value="F:glucan endo-1,3-alpha-glucosidase activity"/>
    <property type="evidence" value="ECO:0007669"/>
    <property type="project" value="InterPro"/>
</dbReference>
<dbReference type="PANTHER" id="PTHR37981:SF1">
    <property type="entry name" value="SGNH HYDROLASE-TYPE ESTERASE DOMAIN-CONTAINING PROTEIN"/>
    <property type="match status" value="1"/>
</dbReference>
<dbReference type="SUPFAM" id="SSF55486">
    <property type="entry name" value="Metalloproteases ('zincins'), catalytic domain"/>
    <property type="match status" value="1"/>
</dbReference>
<dbReference type="STRING" id="690307.A0A1L9WRR5"/>
<dbReference type="GO" id="GO:0016788">
    <property type="term" value="F:hydrolase activity, acting on ester bonds"/>
    <property type="evidence" value="ECO:0007669"/>
    <property type="project" value="InterPro"/>
</dbReference>
<evidence type="ECO:0000313" key="3">
    <source>
        <dbReference type="Proteomes" id="UP000184546"/>
    </source>
</evidence>
<dbReference type="GeneID" id="30973561"/>
<dbReference type="InterPro" id="IPR036514">
    <property type="entry name" value="SGNH_hydro_sf"/>
</dbReference>
<evidence type="ECO:0008006" key="4">
    <source>
        <dbReference type="Google" id="ProtNLM"/>
    </source>
</evidence>